<protein>
    <submittedName>
        <fullName evidence="3">DNA-directed DNA polymerase</fullName>
    </submittedName>
</protein>
<sequence>MQSSFDGDNVRVIPHTEETYISFTVFISQTFSLRFIDTYRFLSESLKNLTGLLTTNEFHHVDKYFNNEELSKLAKQKSFYPYEYVSSIEKFTEDKLPDKEAFKNSATGSELSDKDYEFAQMVWNTFECKNLGDYTKIYCIIDVLLLCDIFCSFRKMCLNNYKLDPAKYITLPGYAFDVMKKLTRANLDLFTNEQVNMYCFFEKAVRGGITNTIKRYVKANSKFMPEIYDPSQPPCIIPYIDANALYSWAMRQYLPVSHFTELSPDCFQEFTSNFIVNLGDEEEYGYYFDVDLDYPVELHDKHNELPFLCEKKSIYKVEKLLCTLENKRNYHIHYRMLKLALKHGLILNKINKIIKFKQTPILRQYIDLNTRLRANTKSTFEKSMFKLMCNAIFGKTIENARKRLNFTLATSVEKYNKLVSHTNFKETIYFHENLVGINRYKTSVSLKLPIYLGASILDISKVLMYDFYYEKMPKIFGNVKYNLCYMDTDSFIFSLQDHSLEPYLKKFPQYFDLSDYSESHILYDPTNKKVPGVFKDELVGKYMTEFISLAPKVYAYKLYNSEEERKRAKGVLKSIVDKELSFDNYKKTLFENEIYVKSQQLFNVHCHNIRTIEQNKVALVLRKNCKRSFYNTIDSYAFGHCRINDSIQEQEEEEEMLE</sequence>
<accession>A0A0R3Q947</accession>
<reference evidence="1 2" key="2">
    <citation type="submission" date="2018-11" db="EMBL/GenBank/DDBJ databases">
        <authorList>
            <consortium name="Pathogen Informatics"/>
        </authorList>
    </citation>
    <scope>NUCLEOTIDE SEQUENCE [LARGE SCALE GENOMIC DNA]</scope>
</reference>
<dbReference type="PANTHER" id="PTHR31511:SF12">
    <property type="entry name" value="RHO TERMINATION FACTOR N-TERMINAL DOMAIN-CONTAINING PROTEIN"/>
    <property type="match status" value="1"/>
</dbReference>
<dbReference type="STRING" id="42155.A0A0R3Q947"/>
<evidence type="ECO:0000313" key="1">
    <source>
        <dbReference type="EMBL" id="VDO11952.1"/>
    </source>
</evidence>
<dbReference type="Proteomes" id="UP000280834">
    <property type="component" value="Unassembled WGS sequence"/>
</dbReference>
<dbReference type="PANTHER" id="PTHR31511">
    <property type="entry name" value="PROTEIN CBG23764"/>
    <property type="match status" value="1"/>
</dbReference>
<dbReference type="EMBL" id="UZAG01001727">
    <property type="protein sequence ID" value="VDO11952.1"/>
    <property type="molecule type" value="Genomic_DNA"/>
</dbReference>
<dbReference type="InterPro" id="IPR043502">
    <property type="entry name" value="DNA/RNA_pol_sf"/>
</dbReference>
<dbReference type="AlphaFoldDB" id="A0A0R3Q947"/>
<dbReference type="WBParaSite" id="BTMF_0000285501-mRNA-1">
    <property type="protein sequence ID" value="BTMF_0000285501-mRNA-1"/>
    <property type="gene ID" value="BTMF_0000285501"/>
</dbReference>
<organism evidence="3">
    <name type="scientific">Brugia timori</name>
    <dbReference type="NCBI Taxonomy" id="42155"/>
    <lineage>
        <taxon>Eukaryota</taxon>
        <taxon>Metazoa</taxon>
        <taxon>Ecdysozoa</taxon>
        <taxon>Nematoda</taxon>
        <taxon>Chromadorea</taxon>
        <taxon>Rhabditida</taxon>
        <taxon>Spirurina</taxon>
        <taxon>Spiruromorpha</taxon>
        <taxon>Filarioidea</taxon>
        <taxon>Onchocercidae</taxon>
        <taxon>Brugia</taxon>
    </lineage>
</organism>
<gene>
    <name evidence="1" type="ORF">BTMF_LOCUS2179</name>
</gene>
<keyword evidence="2" id="KW-1185">Reference proteome</keyword>
<dbReference type="Gene3D" id="3.90.1600.10">
    <property type="entry name" value="Palm domain of DNA polymerase"/>
    <property type="match status" value="1"/>
</dbReference>
<dbReference type="SUPFAM" id="SSF56672">
    <property type="entry name" value="DNA/RNA polymerases"/>
    <property type="match status" value="1"/>
</dbReference>
<reference evidence="3" key="1">
    <citation type="submission" date="2017-02" db="UniProtKB">
        <authorList>
            <consortium name="WormBaseParasite"/>
        </authorList>
    </citation>
    <scope>IDENTIFICATION</scope>
</reference>
<proteinExistence type="predicted"/>
<evidence type="ECO:0000313" key="3">
    <source>
        <dbReference type="WBParaSite" id="BTMF_0000285501-mRNA-1"/>
    </source>
</evidence>
<evidence type="ECO:0000313" key="2">
    <source>
        <dbReference type="Proteomes" id="UP000280834"/>
    </source>
</evidence>
<name>A0A0R3Q947_9BILA</name>
<dbReference type="InterPro" id="IPR023211">
    <property type="entry name" value="DNA_pol_palm_dom_sf"/>
</dbReference>